<dbReference type="EMBL" id="BRXS01000001">
    <property type="protein sequence ID" value="GLC24316.1"/>
    <property type="molecule type" value="Genomic_DNA"/>
</dbReference>
<evidence type="ECO:0000256" key="8">
    <source>
        <dbReference type="ARBA" id="ARBA00023077"/>
    </source>
</evidence>
<sequence>MSVRRAGALAAALAAGAQGAGAQTAPRDTLARRDSAARALPPVVTTVLRSTFDPVRAPFAVSATTRAEVQGARPGLGLDEALRAVPGVQADNRFNAALGEKLSVRGFGARTQFGVRGVKVLVDGVPATMPDGQTTLNHVELGALERAEVVRGPASALYGNAAGGVLQLTTEPAPDATLGQRVRVVGGSDGLTRVQSTTGGRTADGRGDWLLSAGRLAYDGFRDFSDQRSTRVLANAGWTGAPGALRAAFAWVDYDAKNPGALADTARRRDPTQAFANNRRQQTGEAGRHGQLGLTWRRDVGPGAIDASAYGLARRLDNPIPVRVVALDRHAGGLRAAYTLGLGADSGAAPVQLAFGGEWQRQRDDRQNYANNQGARGALALDQLERVTNAAAFAQATASLGARATLLAGLRHDRVRFAAEDRLVSASNPDDSGERTLQATSPSLGVNVAVAPWLRVYANGAYAFETPTTTELANRPTGAGGFNPELEPQRARSVEGGLTASGALGRLLAGSVQLSVFHARLDDALQPYEVPGAAGRQFFRNAGRAVHRGVETAATLAVGPAVAVRAAYTGLDARFREYTVGDSSYAGRRVPGVAPRRFDLAVTWRGPREALVAVEQRAQSWSMADDANRARSPGWLLTTVRAASPALRLGGVSLAPFAGVTNVFDVKWDAAVTVNAAGARYYEPGTPRALYVGADLAGAIGRR</sequence>
<evidence type="ECO:0000256" key="5">
    <source>
        <dbReference type="ARBA" id="ARBA00022692"/>
    </source>
</evidence>
<evidence type="ECO:0000313" key="17">
    <source>
        <dbReference type="Proteomes" id="UP001161325"/>
    </source>
</evidence>
<feature type="signal peptide" evidence="13">
    <location>
        <begin position="1"/>
        <end position="22"/>
    </location>
</feature>
<reference evidence="16" key="1">
    <citation type="submission" date="2022-08" db="EMBL/GenBank/DDBJ databases">
        <title>Draft genome sequencing of Roseisolibacter agri AW1220.</title>
        <authorList>
            <person name="Tobiishi Y."/>
            <person name="Tonouchi A."/>
        </authorList>
    </citation>
    <scope>NUCLEOTIDE SEQUENCE</scope>
    <source>
        <strain evidence="16">AW1220</strain>
    </source>
</reference>
<evidence type="ECO:0000256" key="10">
    <source>
        <dbReference type="ARBA" id="ARBA00023237"/>
    </source>
</evidence>
<evidence type="ECO:0000256" key="13">
    <source>
        <dbReference type="SAM" id="SignalP"/>
    </source>
</evidence>
<keyword evidence="10 11" id="KW-0998">Cell outer membrane</keyword>
<dbReference type="SUPFAM" id="SSF56935">
    <property type="entry name" value="Porins"/>
    <property type="match status" value="1"/>
</dbReference>
<dbReference type="InterPro" id="IPR039426">
    <property type="entry name" value="TonB-dep_rcpt-like"/>
</dbReference>
<evidence type="ECO:0000256" key="7">
    <source>
        <dbReference type="ARBA" id="ARBA00023065"/>
    </source>
</evidence>
<dbReference type="InterPro" id="IPR037066">
    <property type="entry name" value="Plug_dom_sf"/>
</dbReference>
<evidence type="ECO:0000256" key="6">
    <source>
        <dbReference type="ARBA" id="ARBA00023004"/>
    </source>
</evidence>
<evidence type="ECO:0000256" key="3">
    <source>
        <dbReference type="ARBA" id="ARBA00022452"/>
    </source>
</evidence>
<dbReference type="RefSeq" id="WP_284348765.1">
    <property type="nucleotide sequence ID" value="NZ_BRXS01000001.1"/>
</dbReference>
<evidence type="ECO:0000256" key="12">
    <source>
        <dbReference type="RuleBase" id="RU003357"/>
    </source>
</evidence>
<organism evidence="16 17">
    <name type="scientific">Roseisolibacter agri</name>
    <dbReference type="NCBI Taxonomy" id="2014610"/>
    <lineage>
        <taxon>Bacteria</taxon>
        <taxon>Pseudomonadati</taxon>
        <taxon>Gemmatimonadota</taxon>
        <taxon>Gemmatimonadia</taxon>
        <taxon>Gemmatimonadales</taxon>
        <taxon>Gemmatimonadaceae</taxon>
        <taxon>Roseisolibacter</taxon>
    </lineage>
</organism>
<comment type="similarity">
    <text evidence="11 12">Belongs to the TonB-dependent receptor family.</text>
</comment>
<proteinExistence type="inferred from homology"/>
<feature type="chain" id="PRO_5041248468" evidence="13">
    <location>
        <begin position="23"/>
        <end position="703"/>
    </location>
</feature>
<dbReference type="Pfam" id="PF07715">
    <property type="entry name" value="Plug"/>
    <property type="match status" value="1"/>
</dbReference>
<comment type="caution">
    <text evidence="16">The sequence shown here is derived from an EMBL/GenBank/DDBJ whole genome shotgun (WGS) entry which is preliminary data.</text>
</comment>
<keyword evidence="9 11" id="KW-0472">Membrane</keyword>
<keyword evidence="4" id="KW-0410">Iron transport</keyword>
<evidence type="ECO:0000256" key="4">
    <source>
        <dbReference type="ARBA" id="ARBA00022496"/>
    </source>
</evidence>
<evidence type="ECO:0000256" key="2">
    <source>
        <dbReference type="ARBA" id="ARBA00022448"/>
    </source>
</evidence>
<feature type="domain" description="TonB-dependent receptor-like beta-barrel" evidence="14">
    <location>
        <begin position="224"/>
        <end position="642"/>
    </location>
</feature>
<dbReference type="InterPro" id="IPR036942">
    <property type="entry name" value="Beta-barrel_TonB_sf"/>
</dbReference>
<dbReference type="PROSITE" id="PS52016">
    <property type="entry name" value="TONB_DEPENDENT_REC_3"/>
    <property type="match status" value="1"/>
</dbReference>
<dbReference type="PANTHER" id="PTHR32552">
    <property type="entry name" value="FERRICHROME IRON RECEPTOR-RELATED"/>
    <property type="match status" value="1"/>
</dbReference>
<evidence type="ECO:0000256" key="1">
    <source>
        <dbReference type="ARBA" id="ARBA00004571"/>
    </source>
</evidence>
<keyword evidence="6" id="KW-0408">Iron</keyword>
<evidence type="ECO:0000256" key="9">
    <source>
        <dbReference type="ARBA" id="ARBA00023136"/>
    </source>
</evidence>
<keyword evidence="5 11" id="KW-0812">Transmembrane</keyword>
<keyword evidence="13" id="KW-0732">Signal</keyword>
<dbReference type="PANTHER" id="PTHR32552:SF81">
    <property type="entry name" value="TONB-DEPENDENT OUTER MEMBRANE RECEPTOR"/>
    <property type="match status" value="1"/>
</dbReference>
<feature type="domain" description="TonB-dependent receptor plug" evidence="15">
    <location>
        <begin position="56"/>
        <end position="165"/>
    </location>
</feature>
<comment type="subcellular location">
    <subcellularLocation>
        <location evidence="1 11">Cell outer membrane</location>
        <topology evidence="1 11">Multi-pass membrane protein</topology>
    </subcellularLocation>
</comment>
<evidence type="ECO:0000256" key="11">
    <source>
        <dbReference type="PROSITE-ProRule" id="PRU01360"/>
    </source>
</evidence>
<dbReference type="GO" id="GO:0009279">
    <property type="term" value="C:cell outer membrane"/>
    <property type="evidence" value="ECO:0007669"/>
    <property type="project" value="UniProtKB-SubCell"/>
</dbReference>
<dbReference type="Gene3D" id="2.170.130.10">
    <property type="entry name" value="TonB-dependent receptor, plug domain"/>
    <property type="match status" value="1"/>
</dbReference>
<keyword evidence="7" id="KW-0406">Ion transport</keyword>
<name>A0AA37Q7A6_9BACT</name>
<protein>
    <submittedName>
        <fullName evidence="16">Outer membrane protein</fullName>
    </submittedName>
</protein>
<dbReference type="Gene3D" id="2.40.170.20">
    <property type="entry name" value="TonB-dependent receptor, beta-barrel domain"/>
    <property type="match status" value="1"/>
</dbReference>
<keyword evidence="2 11" id="KW-0813">Transport</keyword>
<gene>
    <name evidence="16" type="ORF">rosag_08290</name>
</gene>
<keyword evidence="3 11" id="KW-1134">Transmembrane beta strand</keyword>
<dbReference type="Pfam" id="PF00593">
    <property type="entry name" value="TonB_dep_Rec_b-barrel"/>
    <property type="match status" value="1"/>
</dbReference>
<dbReference type="Proteomes" id="UP001161325">
    <property type="component" value="Unassembled WGS sequence"/>
</dbReference>
<evidence type="ECO:0000259" key="15">
    <source>
        <dbReference type="Pfam" id="PF07715"/>
    </source>
</evidence>
<dbReference type="InterPro" id="IPR012910">
    <property type="entry name" value="Plug_dom"/>
</dbReference>
<keyword evidence="8 12" id="KW-0798">TonB box</keyword>
<dbReference type="GO" id="GO:0006826">
    <property type="term" value="P:iron ion transport"/>
    <property type="evidence" value="ECO:0007669"/>
    <property type="project" value="UniProtKB-KW"/>
</dbReference>
<evidence type="ECO:0000259" key="14">
    <source>
        <dbReference type="Pfam" id="PF00593"/>
    </source>
</evidence>
<accession>A0AA37Q7A6</accession>
<keyword evidence="17" id="KW-1185">Reference proteome</keyword>
<dbReference type="InterPro" id="IPR000531">
    <property type="entry name" value="Beta-barrel_TonB"/>
</dbReference>
<evidence type="ECO:0000313" key="16">
    <source>
        <dbReference type="EMBL" id="GLC24316.1"/>
    </source>
</evidence>
<dbReference type="AlphaFoldDB" id="A0AA37Q7A6"/>